<comment type="function">
    <text evidence="1 15 17">Specifically methylates guanosine-37 in various tRNAs.</text>
</comment>
<keyword evidence="10 15" id="KW-0949">S-adenosyl-L-methionine</keyword>
<evidence type="ECO:0000256" key="2">
    <source>
        <dbReference type="ARBA" id="ARBA00004496"/>
    </source>
</evidence>
<evidence type="ECO:0000256" key="5">
    <source>
        <dbReference type="ARBA" id="ARBA00012807"/>
    </source>
</evidence>
<organism evidence="20 21">
    <name type="scientific">Uabimicrobium amorphum</name>
    <dbReference type="NCBI Taxonomy" id="2596890"/>
    <lineage>
        <taxon>Bacteria</taxon>
        <taxon>Pseudomonadati</taxon>
        <taxon>Planctomycetota</taxon>
        <taxon>Candidatus Uabimicrobiia</taxon>
        <taxon>Candidatus Uabimicrobiales</taxon>
        <taxon>Candidatus Uabimicrobiaceae</taxon>
        <taxon>Candidatus Uabimicrobium</taxon>
    </lineage>
</organism>
<dbReference type="PANTHER" id="PTHR46417:SF1">
    <property type="entry name" value="TRNA (GUANINE-N(1)-)-METHYLTRANSFERASE"/>
    <property type="match status" value="1"/>
</dbReference>
<comment type="subunit">
    <text evidence="4 15 17">Homodimer.</text>
</comment>
<evidence type="ECO:0000256" key="10">
    <source>
        <dbReference type="ARBA" id="ARBA00022691"/>
    </source>
</evidence>
<dbReference type="PIRSF" id="PIRSF000386">
    <property type="entry name" value="tRNA_mtase"/>
    <property type="match status" value="1"/>
</dbReference>
<dbReference type="Gene3D" id="1.10.1270.20">
    <property type="entry name" value="tRNA(m1g37)methyltransferase, domain 2"/>
    <property type="match status" value="1"/>
</dbReference>
<sequence length="236" mass="27171">MRIDILTLFPMMFYNVINSSMMNIAQQKDIVDIRVTNIRNFTYDKHHKVDEKPYGGGPGMLMKPEPIFRAVESIWHPPDIKPLLILLSPQGEVFDQHLAKKLSEERHLIMICGHYEGVDERVRQGLSPKEISVGDYVLTGGELPAMIITDAVTRLLPGALGGKDSTHLESFQSNLLEYPQYTKPEVWRDMKVPDILKSGHHKKICEWQHQQAKLRTQKRRPDLLKQNKKVEHDESS</sequence>
<feature type="binding site" evidence="15 16">
    <location>
        <position position="113"/>
    </location>
    <ligand>
        <name>S-adenosyl-L-methionine</name>
        <dbReference type="ChEBI" id="CHEBI:59789"/>
    </ligand>
</feature>
<evidence type="ECO:0000256" key="14">
    <source>
        <dbReference type="ARBA" id="ARBA00047783"/>
    </source>
</evidence>
<keyword evidence="21" id="KW-1185">Reference proteome</keyword>
<dbReference type="InterPro" id="IPR016009">
    <property type="entry name" value="tRNA_MeTrfase_TRMD/TRM10"/>
</dbReference>
<dbReference type="PANTHER" id="PTHR46417">
    <property type="entry name" value="TRNA (GUANINE-N(1)-)-METHYLTRANSFERASE"/>
    <property type="match status" value="1"/>
</dbReference>
<keyword evidence="8 15" id="KW-0489">Methyltransferase</keyword>
<keyword evidence="7 15" id="KW-0963">Cytoplasm</keyword>
<dbReference type="RefSeq" id="WP_151967737.1">
    <property type="nucleotide sequence ID" value="NZ_AP019860.1"/>
</dbReference>
<feature type="domain" description="tRNA methyltransferase TRMD/TRM10-type" evidence="19">
    <location>
        <begin position="1"/>
        <end position="226"/>
    </location>
</feature>
<dbReference type="OrthoDB" id="9807416at2"/>
<dbReference type="GO" id="GO:0005829">
    <property type="term" value="C:cytosol"/>
    <property type="evidence" value="ECO:0007669"/>
    <property type="project" value="TreeGrafter"/>
</dbReference>
<dbReference type="InterPro" id="IPR002649">
    <property type="entry name" value="tRNA_m1G_MeTrfase_TrmD"/>
</dbReference>
<evidence type="ECO:0000256" key="16">
    <source>
        <dbReference type="PIRSR" id="PIRSR000386-1"/>
    </source>
</evidence>
<dbReference type="GO" id="GO:0052906">
    <property type="term" value="F:tRNA (guanine(37)-N1)-methyltransferase activity"/>
    <property type="evidence" value="ECO:0007669"/>
    <property type="project" value="UniProtKB-UniRule"/>
</dbReference>
<dbReference type="AlphaFoldDB" id="A0A5S9IL46"/>
<dbReference type="GO" id="GO:0002939">
    <property type="term" value="P:tRNA N1-guanine methylation"/>
    <property type="evidence" value="ECO:0007669"/>
    <property type="project" value="TreeGrafter"/>
</dbReference>
<evidence type="ECO:0000256" key="12">
    <source>
        <dbReference type="ARBA" id="ARBA00029736"/>
    </source>
</evidence>
<evidence type="ECO:0000256" key="8">
    <source>
        <dbReference type="ARBA" id="ARBA00022603"/>
    </source>
</evidence>
<evidence type="ECO:0000256" key="17">
    <source>
        <dbReference type="RuleBase" id="RU003464"/>
    </source>
</evidence>
<evidence type="ECO:0000313" key="20">
    <source>
        <dbReference type="EMBL" id="BBM83541.1"/>
    </source>
</evidence>
<evidence type="ECO:0000256" key="3">
    <source>
        <dbReference type="ARBA" id="ARBA00007630"/>
    </source>
</evidence>
<evidence type="ECO:0000256" key="18">
    <source>
        <dbReference type="SAM" id="MobiDB-lite"/>
    </source>
</evidence>
<accession>A0A5S9IL46</accession>
<name>A0A5S9IL46_UABAM</name>
<evidence type="ECO:0000256" key="6">
    <source>
        <dbReference type="ARBA" id="ARBA00014679"/>
    </source>
</evidence>
<evidence type="ECO:0000256" key="9">
    <source>
        <dbReference type="ARBA" id="ARBA00022679"/>
    </source>
</evidence>
<dbReference type="NCBIfam" id="NF000648">
    <property type="entry name" value="PRK00026.1"/>
    <property type="match status" value="1"/>
</dbReference>
<feature type="region of interest" description="Disordered" evidence="18">
    <location>
        <begin position="215"/>
        <end position="236"/>
    </location>
</feature>
<dbReference type="Proteomes" id="UP000326354">
    <property type="component" value="Chromosome"/>
</dbReference>
<dbReference type="InterPro" id="IPR023148">
    <property type="entry name" value="tRNA_m1G_MeTrfase_C_sf"/>
</dbReference>
<feature type="compositionally biased region" description="Basic and acidic residues" evidence="18">
    <location>
        <begin position="219"/>
        <end position="236"/>
    </location>
</feature>
<evidence type="ECO:0000256" key="13">
    <source>
        <dbReference type="ARBA" id="ARBA00033392"/>
    </source>
</evidence>
<evidence type="ECO:0000256" key="4">
    <source>
        <dbReference type="ARBA" id="ARBA00011738"/>
    </source>
</evidence>
<dbReference type="SUPFAM" id="SSF75217">
    <property type="entry name" value="alpha/beta knot"/>
    <property type="match status" value="1"/>
</dbReference>
<dbReference type="Pfam" id="PF01746">
    <property type="entry name" value="tRNA_m1G_MT"/>
    <property type="match status" value="1"/>
</dbReference>
<evidence type="ECO:0000313" key="21">
    <source>
        <dbReference type="Proteomes" id="UP000326354"/>
    </source>
</evidence>
<dbReference type="EMBL" id="AP019860">
    <property type="protein sequence ID" value="BBM83541.1"/>
    <property type="molecule type" value="Genomic_DNA"/>
</dbReference>
<evidence type="ECO:0000256" key="7">
    <source>
        <dbReference type="ARBA" id="ARBA00022490"/>
    </source>
</evidence>
<evidence type="ECO:0000259" key="19">
    <source>
        <dbReference type="Pfam" id="PF01746"/>
    </source>
</evidence>
<comment type="subcellular location">
    <subcellularLocation>
        <location evidence="2 15 17">Cytoplasm</location>
    </subcellularLocation>
</comment>
<feature type="binding site" evidence="15 16">
    <location>
        <begin position="133"/>
        <end position="138"/>
    </location>
    <ligand>
        <name>S-adenosyl-L-methionine</name>
        <dbReference type="ChEBI" id="CHEBI:59789"/>
    </ligand>
</feature>
<gene>
    <name evidence="15" type="primary">trmD</name>
    <name evidence="20" type="ORF">UABAM_01893</name>
</gene>
<evidence type="ECO:0000256" key="1">
    <source>
        <dbReference type="ARBA" id="ARBA00002634"/>
    </source>
</evidence>
<dbReference type="KEGG" id="uam:UABAM_01893"/>
<protein>
    <recommendedName>
        <fullName evidence="6 15">tRNA (guanine-N(1)-)-methyltransferase</fullName>
        <ecNumber evidence="5 15">2.1.1.228</ecNumber>
    </recommendedName>
    <alternativeName>
        <fullName evidence="12 15">M1G-methyltransferase</fullName>
    </alternativeName>
    <alternativeName>
        <fullName evidence="13 15">tRNA [GM37] methyltransferase</fullName>
    </alternativeName>
</protein>
<dbReference type="HAMAP" id="MF_00605">
    <property type="entry name" value="TrmD"/>
    <property type="match status" value="1"/>
</dbReference>
<dbReference type="InterPro" id="IPR029028">
    <property type="entry name" value="Alpha/beta_knot_MTases"/>
</dbReference>
<evidence type="ECO:0000256" key="11">
    <source>
        <dbReference type="ARBA" id="ARBA00022694"/>
    </source>
</evidence>
<keyword evidence="11 15" id="KW-0819">tRNA processing</keyword>
<dbReference type="InterPro" id="IPR029026">
    <property type="entry name" value="tRNA_m1G_MTases_N"/>
</dbReference>
<dbReference type="CDD" id="cd18080">
    <property type="entry name" value="TrmD-like"/>
    <property type="match status" value="1"/>
</dbReference>
<dbReference type="FunFam" id="3.40.1280.10:FF:000001">
    <property type="entry name" value="tRNA (guanine-N(1)-)-methyltransferase"/>
    <property type="match status" value="1"/>
</dbReference>
<dbReference type="NCBIfam" id="TIGR00088">
    <property type="entry name" value="trmD"/>
    <property type="match status" value="1"/>
</dbReference>
<reference evidence="20 21" key="1">
    <citation type="submission" date="2019-08" db="EMBL/GenBank/DDBJ databases">
        <title>Complete genome sequence of Candidatus Uab amorphum.</title>
        <authorList>
            <person name="Shiratori T."/>
            <person name="Suzuki S."/>
            <person name="Kakizawa Y."/>
            <person name="Ishida K."/>
        </authorList>
    </citation>
    <scope>NUCLEOTIDE SEQUENCE [LARGE SCALE GENOMIC DNA]</scope>
    <source>
        <strain evidence="20 21">SRT547</strain>
    </source>
</reference>
<evidence type="ECO:0000256" key="15">
    <source>
        <dbReference type="HAMAP-Rule" id="MF_00605"/>
    </source>
</evidence>
<comment type="catalytic activity">
    <reaction evidence="14 15 17">
        <text>guanosine(37) in tRNA + S-adenosyl-L-methionine = N(1)-methylguanosine(37) in tRNA + S-adenosyl-L-homocysteine + H(+)</text>
        <dbReference type="Rhea" id="RHEA:36899"/>
        <dbReference type="Rhea" id="RHEA-COMP:10145"/>
        <dbReference type="Rhea" id="RHEA-COMP:10147"/>
        <dbReference type="ChEBI" id="CHEBI:15378"/>
        <dbReference type="ChEBI" id="CHEBI:57856"/>
        <dbReference type="ChEBI" id="CHEBI:59789"/>
        <dbReference type="ChEBI" id="CHEBI:73542"/>
        <dbReference type="ChEBI" id="CHEBI:74269"/>
        <dbReference type="EC" id="2.1.1.228"/>
    </reaction>
</comment>
<comment type="similarity">
    <text evidence="3 15 17">Belongs to the RNA methyltransferase TrmD family.</text>
</comment>
<dbReference type="EC" id="2.1.1.228" evidence="5 15"/>
<keyword evidence="9 15" id="KW-0808">Transferase</keyword>
<dbReference type="Gene3D" id="3.40.1280.10">
    <property type="match status" value="1"/>
</dbReference>
<proteinExistence type="inferred from homology"/>